<comment type="caution">
    <text evidence="2">The sequence shown here is derived from an EMBL/GenBank/DDBJ whole genome shotgun (WGS) entry which is preliminary data.</text>
</comment>
<protein>
    <submittedName>
        <fullName evidence="2">Uncharacterized protein</fullName>
    </submittedName>
</protein>
<dbReference type="Proteomes" id="UP000017837">
    <property type="component" value="Unassembled WGS sequence"/>
</dbReference>
<dbReference type="NCBIfam" id="NF033821">
    <property type="entry name" value="YoaK"/>
    <property type="match status" value="1"/>
</dbReference>
<feature type="transmembrane region" description="Helical" evidence="1">
    <location>
        <begin position="12"/>
        <end position="37"/>
    </location>
</feature>
<keyword evidence="3" id="KW-1185">Reference proteome</keyword>
<evidence type="ECO:0000313" key="2">
    <source>
        <dbReference type="EMBL" id="ESQ74159.1"/>
    </source>
</evidence>
<organism evidence="2 3">
    <name type="scientific">Asticcacaulis benevestitus DSM 16100 = ATCC BAA-896</name>
    <dbReference type="NCBI Taxonomy" id="1121022"/>
    <lineage>
        <taxon>Bacteria</taxon>
        <taxon>Pseudomonadati</taxon>
        <taxon>Pseudomonadota</taxon>
        <taxon>Alphaproteobacteria</taxon>
        <taxon>Caulobacterales</taxon>
        <taxon>Caulobacteraceae</taxon>
        <taxon>Asticcacaulis</taxon>
    </lineage>
</organism>
<dbReference type="AlphaFoldDB" id="V4NG15"/>
<dbReference type="InterPro" id="IPR047839">
    <property type="entry name" value="YoaK-like"/>
</dbReference>
<evidence type="ECO:0000256" key="1">
    <source>
        <dbReference type="SAM" id="Phobius"/>
    </source>
</evidence>
<name>V4NG15_9CAUL</name>
<accession>V4NG15</accession>
<dbReference type="PATRIC" id="fig|1121022.4.peg.4857"/>
<keyword evidence="1" id="KW-1133">Transmembrane helix</keyword>
<keyword evidence="1" id="KW-0472">Membrane</keyword>
<proteinExistence type="predicted"/>
<gene>
    <name evidence="2" type="ORF">ABENE_23750</name>
</gene>
<reference evidence="2 3" key="1">
    <citation type="journal article" date="2014" name="Nature">
        <title>Sequential evolution of bacterial morphology by co-option of a developmental regulator.</title>
        <authorList>
            <person name="Jiang C."/>
            <person name="Brown P.J."/>
            <person name="Ducret A."/>
            <person name="Brun Y.V."/>
        </authorList>
    </citation>
    <scope>NUCLEOTIDE SEQUENCE [LARGE SCALE GENOMIC DNA]</scope>
    <source>
        <strain evidence="2 3">DSM 16100</strain>
    </source>
</reference>
<dbReference type="EMBL" id="AWGB01000182">
    <property type="protein sequence ID" value="ESQ74159.1"/>
    <property type="molecule type" value="Genomic_DNA"/>
</dbReference>
<sequence length="40" mass="4348">MPPDNEKIMKIGYLFPVAIIVAAVVLLAWFIIGGYAMPGK</sequence>
<evidence type="ECO:0000313" key="3">
    <source>
        <dbReference type="Proteomes" id="UP000017837"/>
    </source>
</evidence>
<keyword evidence="1" id="KW-0812">Transmembrane</keyword>